<evidence type="ECO:0000256" key="2">
    <source>
        <dbReference type="ARBA" id="ARBA00022525"/>
    </source>
</evidence>
<evidence type="ECO:0000256" key="4">
    <source>
        <dbReference type="ARBA" id="ARBA00023157"/>
    </source>
</evidence>
<accession>A0A023FQ71</accession>
<dbReference type="InterPro" id="IPR045797">
    <property type="entry name" value="EVA_Class_A"/>
</dbReference>
<keyword evidence="5 6" id="KW-0325">Glycoprotein</keyword>
<dbReference type="Gene3D" id="2.30.130.100">
    <property type="match status" value="1"/>
</dbReference>
<name>A0A023FQ71_AMBCJ</name>
<evidence type="ECO:0000313" key="8">
    <source>
        <dbReference type="EMBL" id="JAC23907.1"/>
    </source>
</evidence>
<dbReference type="AlphaFoldDB" id="A0A023FQ71"/>
<keyword evidence="3 6" id="KW-0732">Signal</keyword>
<protein>
    <recommendedName>
        <fullName evidence="6">Evasin</fullName>
    </recommendedName>
</protein>
<evidence type="ECO:0000256" key="1">
    <source>
        <dbReference type="ARBA" id="ARBA00004613"/>
    </source>
</evidence>
<keyword evidence="4 6" id="KW-1015">Disulfide bond</keyword>
<feature type="signal peptide" evidence="7">
    <location>
        <begin position="1"/>
        <end position="25"/>
    </location>
</feature>
<dbReference type="GO" id="GO:0019957">
    <property type="term" value="F:C-C chemokine binding"/>
    <property type="evidence" value="ECO:0007669"/>
    <property type="project" value="InterPro"/>
</dbReference>
<evidence type="ECO:0000256" key="6">
    <source>
        <dbReference type="RuleBase" id="RU369006"/>
    </source>
</evidence>
<organism evidence="8">
    <name type="scientific">Amblyomma cajennense</name>
    <name type="common">Cayenne tick</name>
    <name type="synonym">Acarus cajennensis</name>
    <dbReference type="NCBI Taxonomy" id="34607"/>
    <lineage>
        <taxon>Eukaryota</taxon>
        <taxon>Metazoa</taxon>
        <taxon>Ecdysozoa</taxon>
        <taxon>Arthropoda</taxon>
        <taxon>Chelicerata</taxon>
        <taxon>Arachnida</taxon>
        <taxon>Acari</taxon>
        <taxon>Parasitiformes</taxon>
        <taxon>Ixodida</taxon>
        <taxon>Ixodoidea</taxon>
        <taxon>Ixodidae</taxon>
        <taxon>Amblyomminae</taxon>
        <taxon>Amblyomma</taxon>
    </lineage>
</organism>
<comment type="subcellular location">
    <subcellularLocation>
        <location evidence="1 6">Secreted</location>
    </subcellularLocation>
</comment>
<reference evidence="8" key="1">
    <citation type="submission" date="2014-03" db="EMBL/GenBank/DDBJ databases">
        <title>The sialotranscriptome of Amblyomma triste, Amblyomma parvum and Amblyomma cajennense ticks, uncovered by 454-based RNA-seq.</title>
        <authorList>
            <person name="Garcia G.R."/>
            <person name="Gardinassi L.G."/>
            <person name="Ribeiro J.M."/>
            <person name="Anatriello E."/>
            <person name="Ferreira B.R."/>
            <person name="Moreira H.N."/>
            <person name="Mafra C."/>
            <person name="Olegario M.M."/>
            <person name="Szabo P.J."/>
            <person name="Miranda-Santos I.K."/>
            <person name="Maruyama S.R."/>
        </authorList>
    </citation>
    <scope>NUCLEOTIDE SEQUENCE</scope>
    <source>
        <strain evidence="8">Uberlandia</strain>
        <tissue evidence="8">Salivary glands</tissue>
    </source>
</reference>
<dbReference type="Pfam" id="PF19429">
    <property type="entry name" value="EVA_Class_A"/>
    <property type="match status" value="1"/>
</dbReference>
<proteinExistence type="evidence at transcript level"/>
<evidence type="ECO:0000256" key="7">
    <source>
        <dbReference type="SAM" id="SignalP"/>
    </source>
</evidence>
<dbReference type="GO" id="GO:0005576">
    <property type="term" value="C:extracellular region"/>
    <property type="evidence" value="ECO:0007669"/>
    <property type="project" value="UniProtKB-SubCell"/>
</dbReference>
<keyword evidence="2 6" id="KW-0964">Secreted</keyword>
<evidence type="ECO:0000256" key="3">
    <source>
        <dbReference type="ARBA" id="ARBA00022729"/>
    </source>
</evidence>
<sequence length="152" mass="16783">MHHAAFPPACFLSIVIASIAQDSTGQSDINLDDFYDYNYTLDYNELDAYTPRPPGNFSEQIDIEEDFCHIPGLTTGQGLLPVGCTTTCFSGNQTYLKDGTLCVQCTVQGATKMEAYTNLTCPLGECCRGVCESCNRTTWCWKHNIMLMPAPN</sequence>
<dbReference type="EMBL" id="GBBK01000575">
    <property type="protein sequence ID" value="JAC23907.1"/>
    <property type="molecule type" value="mRNA"/>
</dbReference>
<evidence type="ECO:0000256" key="5">
    <source>
        <dbReference type="ARBA" id="ARBA00023180"/>
    </source>
</evidence>
<comment type="function">
    <text evidence="6">Salivary chemokine-binding protein which binds to host chemokines.</text>
</comment>
<feature type="chain" id="PRO_5001521163" description="Evasin" evidence="7">
    <location>
        <begin position="26"/>
        <end position="152"/>
    </location>
</feature>